<dbReference type="WBParaSite" id="PTRK_0001381400.1">
    <property type="protein sequence ID" value="PTRK_0001381400.1"/>
    <property type="gene ID" value="PTRK_0001381400"/>
</dbReference>
<dbReference type="AlphaFoldDB" id="A0A0N4ZYE3"/>
<evidence type="ECO:0000313" key="2">
    <source>
        <dbReference type="WBParaSite" id="PTRK_0001381400.1"/>
    </source>
</evidence>
<organism evidence="1 2">
    <name type="scientific">Parastrongyloides trichosuri</name>
    <name type="common">Possum-specific nematode worm</name>
    <dbReference type="NCBI Taxonomy" id="131310"/>
    <lineage>
        <taxon>Eukaryota</taxon>
        <taxon>Metazoa</taxon>
        <taxon>Ecdysozoa</taxon>
        <taxon>Nematoda</taxon>
        <taxon>Chromadorea</taxon>
        <taxon>Rhabditida</taxon>
        <taxon>Tylenchina</taxon>
        <taxon>Panagrolaimomorpha</taxon>
        <taxon>Strongyloidoidea</taxon>
        <taxon>Strongyloididae</taxon>
        <taxon>Parastrongyloides</taxon>
    </lineage>
</organism>
<dbReference type="PANTHER" id="PTHR12069:SF0">
    <property type="entry name" value="DNA-DIRECTED RNA POLYMERASE III SUBUNIT RPC5"/>
    <property type="match status" value="1"/>
</dbReference>
<protein>
    <submittedName>
        <fullName evidence="2">DNA-directed RNA polymerase III subunit RPC5</fullName>
    </submittedName>
</protein>
<keyword evidence="1" id="KW-1185">Reference proteome</keyword>
<reference evidence="2" key="1">
    <citation type="submission" date="2017-02" db="UniProtKB">
        <authorList>
            <consortium name="WormBaseParasite"/>
        </authorList>
    </citation>
    <scope>IDENTIFICATION</scope>
</reference>
<dbReference type="Proteomes" id="UP000038045">
    <property type="component" value="Unplaced"/>
</dbReference>
<sequence length="440" mass="51357">MNTDNSNDLETAYMYELFNENDIERNEYDENVELEIPIILGKPPANLYRLQFPKPNLPLQKCDARLKRAVDVLEIQFDPTDIYEFVEVNDRETFVYKGVRNKDHKVINHAISCFKNGKMYILPLDGVYEMKRMIRGDEQLNMMAVDNTITDEKKELNPVRVKFARAETDAQKRRKEESSYYKQKMAEKDPWIPMIVKTTHKNSLLPSAKDCGHLDLQPLRKKEIVLNSRIGEVDAEALAKSGRNILNLQLEDLDFQDRIKLLFLKASVLRHSEIKNLVSFEKECVSEDDFIEIIRKYATLCKGVWTIRGEFLHTLEYMKKPRHGTKPPPSSIAALLKLRLDIHNFGLCMLQGNKRLTRGLIKNLFNVSIDDAEEILSIYAFKSGKTWKLKIDEDIDFLNDPRYRQIIEEEDESLSQWFERKLAIDRPDVLINLPNVYPLS</sequence>
<accession>A0A0N4ZYE3</accession>
<dbReference type="PANTHER" id="PTHR12069">
    <property type="entry name" value="DNA-DIRECTED RNA POLYMERASES III 80 KDA POLYPEPTIDE RNA POLYMERASE III SUBUNIT 5"/>
    <property type="match status" value="1"/>
</dbReference>
<dbReference type="GO" id="GO:0005666">
    <property type="term" value="C:RNA polymerase III complex"/>
    <property type="evidence" value="ECO:0007669"/>
    <property type="project" value="TreeGrafter"/>
</dbReference>
<dbReference type="Pfam" id="PF04801">
    <property type="entry name" value="RPC5"/>
    <property type="match status" value="1"/>
</dbReference>
<dbReference type="InterPro" id="IPR006886">
    <property type="entry name" value="RNA_pol_III_Rpc5"/>
</dbReference>
<proteinExistence type="predicted"/>
<dbReference type="STRING" id="131310.A0A0N4ZYE3"/>
<name>A0A0N4ZYE3_PARTI</name>
<evidence type="ECO:0000313" key="1">
    <source>
        <dbReference type="Proteomes" id="UP000038045"/>
    </source>
</evidence>
<dbReference type="GO" id="GO:0042797">
    <property type="term" value="P:tRNA transcription by RNA polymerase III"/>
    <property type="evidence" value="ECO:0007669"/>
    <property type="project" value="TreeGrafter"/>
</dbReference>